<dbReference type="GO" id="GO:0000978">
    <property type="term" value="F:RNA polymerase II cis-regulatory region sequence-specific DNA binding"/>
    <property type="evidence" value="ECO:0007669"/>
    <property type="project" value="TreeGrafter"/>
</dbReference>
<dbReference type="PROSITE" id="PS50118">
    <property type="entry name" value="HMG_BOX_2"/>
    <property type="match status" value="1"/>
</dbReference>
<keyword evidence="8" id="KW-1185">Reference proteome</keyword>
<dbReference type="SUPFAM" id="SSF47095">
    <property type="entry name" value="HMG-box"/>
    <property type="match status" value="1"/>
</dbReference>
<dbReference type="Proteomes" id="UP000310158">
    <property type="component" value="Unassembled WGS sequence"/>
</dbReference>
<dbReference type="Gene3D" id="1.10.30.10">
    <property type="entry name" value="High mobility group box domain"/>
    <property type="match status" value="1"/>
</dbReference>
<dbReference type="InterPro" id="IPR050140">
    <property type="entry name" value="SRY-related_HMG-box_TF-like"/>
</dbReference>
<feature type="compositionally biased region" description="Low complexity" evidence="5">
    <location>
        <begin position="288"/>
        <end position="312"/>
    </location>
</feature>
<feature type="DNA-binding region" description="HMG box" evidence="3">
    <location>
        <begin position="102"/>
        <end position="173"/>
    </location>
</feature>
<evidence type="ECO:0000256" key="2">
    <source>
        <dbReference type="ARBA" id="ARBA00023163"/>
    </source>
</evidence>
<evidence type="ECO:0000256" key="3">
    <source>
        <dbReference type="PROSITE-ProRule" id="PRU00267"/>
    </source>
</evidence>
<dbReference type="InterPro" id="IPR036910">
    <property type="entry name" value="HMG_box_dom_sf"/>
</dbReference>
<dbReference type="Pfam" id="PF00505">
    <property type="entry name" value="HMG_box"/>
    <property type="match status" value="1"/>
</dbReference>
<dbReference type="GO" id="GO:0005634">
    <property type="term" value="C:nucleus"/>
    <property type="evidence" value="ECO:0007669"/>
    <property type="project" value="UniProtKB-UniRule"/>
</dbReference>
<evidence type="ECO:0000313" key="7">
    <source>
        <dbReference type="EMBL" id="THH20773.1"/>
    </source>
</evidence>
<evidence type="ECO:0000256" key="4">
    <source>
        <dbReference type="SAM" id="Coils"/>
    </source>
</evidence>
<comment type="caution">
    <text evidence="7">The sequence shown here is derived from an EMBL/GenBank/DDBJ whole genome shotgun (WGS) entry which is preliminary data.</text>
</comment>
<dbReference type="GO" id="GO:0001228">
    <property type="term" value="F:DNA-binding transcription activator activity, RNA polymerase II-specific"/>
    <property type="evidence" value="ECO:0007669"/>
    <property type="project" value="TreeGrafter"/>
</dbReference>
<feature type="region of interest" description="Disordered" evidence="5">
    <location>
        <begin position="239"/>
        <end position="361"/>
    </location>
</feature>
<dbReference type="PANTHER" id="PTHR10270:SF161">
    <property type="entry name" value="SEX-DETERMINING REGION Y PROTEIN"/>
    <property type="match status" value="1"/>
</dbReference>
<feature type="coiled-coil region" evidence="4">
    <location>
        <begin position="144"/>
        <end position="208"/>
    </location>
</feature>
<evidence type="ECO:0000256" key="1">
    <source>
        <dbReference type="ARBA" id="ARBA00023125"/>
    </source>
</evidence>
<dbReference type="CDD" id="cd01389">
    <property type="entry name" value="HMG-box_ROX1-like"/>
    <property type="match status" value="1"/>
</dbReference>
<dbReference type="EMBL" id="SGPL01000014">
    <property type="protein sequence ID" value="THH20773.1"/>
    <property type="molecule type" value="Genomic_DNA"/>
</dbReference>
<dbReference type="InterPro" id="IPR009071">
    <property type="entry name" value="HMG_box_dom"/>
</dbReference>
<feature type="compositionally biased region" description="Polar residues" evidence="5">
    <location>
        <begin position="613"/>
        <end position="624"/>
    </location>
</feature>
<dbReference type="AlphaFoldDB" id="A0A4V3XGB5"/>
<protein>
    <recommendedName>
        <fullName evidence="6">HMG box domain-containing protein</fullName>
    </recommendedName>
</protein>
<dbReference type="SMART" id="SM00398">
    <property type="entry name" value="HMG"/>
    <property type="match status" value="1"/>
</dbReference>
<feature type="region of interest" description="Disordered" evidence="5">
    <location>
        <begin position="581"/>
        <end position="631"/>
    </location>
</feature>
<keyword evidence="3" id="KW-0539">Nucleus</keyword>
<feature type="domain" description="HMG box" evidence="6">
    <location>
        <begin position="102"/>
        <end position="173"/>
    </location>
</feature>
<keyword evidence="4" id="KW-0175">Coiled coil</keyword>
<evidence type="ECO:0000313" key="8">
    <source>
        <dbReference type="Proteomes" id="UP000310158"/>
    </source>
</evidence>
<keyword evidence="2" id="KW-0804">Transcription</keyword>
<dbReference type="OrthoDB" id="6247875at2759"/>
<accession>A0A4V3XGB5</accession>
<gene>
    <name evidence="7" type="ORF">EW146_g625</name>
</gene>
<proteinExistence type="predicted"/>
<name>A0A4V3XGB5_9AGAM</name>
<dbReference type="PANTHER" id="PTHR10270">
    <property type="entry name" value="SOX TRANSCRIPTION FACTOR"/>
    <property type="match status" value="1"/>
</dbReference>
<feature type="compositionally biased region" description="Polar residues" evidence="5">
    <location>
        <begin position="330"/>
        <end position="341"/>
    </location>
</feature>
<feature type="region of interest" description="Disordered" evidence="5">
    <location>
        <begin position="541"/>
        <end position="567"/>
    </location>
</feature>
<evidence type="ECO:0000256" key="5">
    <source>
        <dbReference type="SAM" id="MobiDB-lite"/>
    </source>
</evidence>
<feature type="region of interest" description="Disordered" evidence="5">
    <location>
        <begin position="117"/>
        <end position="141"/>
    </location>
</feature>
<keyword evidence="1 3" id="KW-0238">DNA-binding</keyword>
<dbReference type="GO" id="GO:0030154">
    <property type="term" value="P:cell differentiation"/>
    <property type="evidence" value="ECO:0007669"/>
    <property type="project" value="TreeGrafter"/>
</dbReference>
<evidence type="ECO:0000259" key="6">
    <source>
        <dbReference type="PROSITE" id="PS50118"/>
    </source>
</evidence>
<sequence>MLVGTYSEQIRLLRGRTVERARSELPAEGGVRLRVRQRQTNMDPHREWEALKTRATSPPFSVSSSFHSLLSFPSYRPLSLAFLLPFSMSGPVRTPRATAGNPPRPPNAWILYRSDKQHQLPPVPPGQPRRPQSEVSKTISNMWKNESDSVKAEYENRAEQAKTEHARLYPNYRFCPMKKADKEKLKEEARIEKEKAKAEARKARLRGHHPYYATSLPVASTSTQYLDYVPLPQWGPRDARGIPGLSPPWSQASSPSPSTPSTDSPASDTVLVPRISAQPSPPQQTPDASLSAQTSVASSSPRPEPSSSCVPSISQEKVAPASRSLHVPQSRETSISHSPASGSPFPAQPWPPAPVASTSTQSAGNLGQVLASDWPCQADLQLYEQTYQQDAVSFRLPQVDVAAAQGYQSADFNQNEMQALLASTGDPSVYQVHGLDFTPPNNPPESVEFGLNEPMASPLADAFAQFLAQFPFEPLEGTFPTPSDILEAQQLDTGTGGHGQQGDSWFQQPAAEAHQQELFGGLPGESMFQYLDFGDLASGGGGVGSSTPAGPVPHLAGFGETQQPAASSSIPSYVQSVAVPAQAAARQPYVPPSGAANANTRRVGGSWKPPFQVRQSSGETSRTPSWDVPAS</sequence>
<reference evidence="7 8" key="1">
    <citation type="submission" date="2019-02" db="EMBL/GenBank/DDBJ databases">
        <title>Genome sequencing of the rare red list fungi Bondarzewia mesenterica.</title>
        <authorList>
            <person name="Buettner E."/>
            <person name="Kellner H."/>
        </authorList>
    </citation>
    <scope>NUCLEOTIDE SEQUENCE [LARGE SCALE GENOMIC DNA]</scope>
    <source>
        <strain evidence="7 8">DSM 108281</strain>
    </source>
</reference>
<organism evidence="7 8">
    <name type="scientific">Bondarzewia mesenterica</name>
    <dbReference type="NCBI Taxonomy" id="1095465"/>
    <lineage>
        <taxon>Eukaryota</taxon>
        <taxon>Fungi</taxon>
        <taxon>Dikarya</taxon>
        <taxon>Basidiomycota</taxon>
        <taxon>Agaricomycotina</taxon>
        <taxon>Agaricomycetes</taxon>
        <taxon>Russulales</taxon>
        <taxon>Bondarzewiaceae</taxon>
        <taxon>Bondarzewia</taxon>
    </lineage>
</organism>
<feature type="compositionally biased region" description="Low complexity" evidence="5">
    <location>
        <begin position="247"/>
        <end position="268"/>
    </location>
</feature>